<sequence length="997" mass="113546">MPKNEDLNSGDVKFEVNDDGTLKFFWIDAYEDVSKAGTVFLFGKIKIQNNDLDKPTFMSCCIHVENLQRQVFVLPREKLLDKDGNAMEEDVDLMNHVFPEFAKFARDAGIKKHKAKLVKRNYMYHFQDPSIPKSSQYLKFVYPAEFPAVASDLAGRSFKKVFGTTQSCLELLLLKRKLMGPCWLNIQGAEPVSTPLSWCKYEFRVADSKWIQKSTVYMETPPLRVMSVHMQTVKNLRDHSNEVAMLSALCHNEVNADGPTERPENKMYGFTGIRKLEGAAWPLDFKNKIDQFNATHKDAPRYIHENERALLNAFLAKLQLMDPDVIIGHNFIGFDLDVLLHRMQKLKIPGWSKLGRLRRTNMPKLQNNAGGMGQSTWAEKNVLSGRLICDTYIAAKENLRETTYTLSELAKTQLQKVRFDIDFQQVASYFGKSTDLLQLIACNENDSYLCLLLTFKLMILPLTKQLTNLAGNLWSRSLLSARAERVEYLLLHEFQKLKFVMPDKATFNKKKGNKDDSNFDDEAEDDANPKWSKRKKAAYSGGLVLDPKRGLYDKHILLLDFNSLYPTIIQEFNICFTTVLPSSNTEEETPRYEMPSKDLDEGVLPRVIKTLVERRRSVKEIIKKETDATKRQQLDIRQSALKIMANSMYGCLGFTYSRFYAKPLAELITAQGRELLQKTVEVTQNKLNLEVVYGDTDSIFVNSGCDTYEEAVKTANEARKELNKMWRLLEVGLDGIYCPLLLLNKKKYAALSVTERDGKITKVKEKKGLDIVRRDWCVLAKRAGDKILDFILSGNPVEDVVENIHTYLRQLATDMENNSLPLSDYVITKGLTKEPEEYSDGKTQPHVQVAIKMKERGRPVRAGDHIPYVICADPNITMFAQRAHDPELVEEAAGKLTLDKKWYLESQLHPVVSRICAVIEGTDSGRIAECLGLDATKFHKNESRSQSNFDSVFAQPAVEVQCCSSVVLSHLSLRWIDLQVLSALWAHAVTVSHGELY</sequence>
<dbReference type="Gene3D" id="3.30.420.10">
    <property type="entry name" value="Ribonuclease H-like superfamily/Ribonuclease H"/>
    <property type="match status" value="1"/>
</dbReference>
<dbReference type="GO" id="GO:0008270">
    <property type="term" value="F:zinc ion binding"/>
    <property type="evidence" value="ECO:0007669"/>
    <property type="project" value="UniProtKB-KW"/>
</dbReference>
<reference evidence="17" key="3">
    <citation type="submission" date="2015-06" db="UniProtKB">
        <authorList>
            <consortium name="EnsemblProtists"/>
        </authorList>
    </citation>
    <scope>IDENTIFICATION</scope>
</reference>
<proteinExistence type="inferred from homology"/>
<dbReference type="EMBL" id="JH993065">
    <property type="protein sequence ID" value="EKX37013.1"/>
    <property type="molecule type" value="Genomic_DNA"/>
</dbReference>
<dbReference type="Gene3D" id="3.90.1600.10">
    <property type="entry name" value="Palm domain of DNA polymerase"/>
    <property type="match status" value="1"/>
</dbReference>
<protein>
    <recommendedName>
        <fullName evidence="12">DNA polymerase</fullName>
        <ecNumber evidence="12">2.7.7.7</ecNumber>
    </recommendedName>
</protein>
<dbReference type="EnsemblProtists" id="EKX37013">
    <property type="protein sequence ID" value="EKX37013"/>
    <property type="gene ID" value="GUITHDRAFT_78537"/>
</dbReference>
<comment type="similarity">
    <text evidence="2 12">Belongs to the DNA polymerase type-B family.</text>
</comment>
<evidence type="ECO:0000256" key="12">
    <source>
        <dbReference type="RuleBase" id="RU000442"/>
    </source>
</evidence>
<dbReference type="InterPro" id="IPR023211">
    <property type="entry name" value="DNA_pol_palm_dom_sf"/>
</dbReference>
<evidence type="ECO:0000256" key="5">
    <source>
        <dbReference type="ARBA" id="ARBA00022705"/>
    </source>
</evidence>
<dbReference type="GO" id="GO:0003688">
    <property type="term" value="F:DNA replication origin binding"/>
    <property type="evidence" value="ECO:0007669"/>
    <property type="project" value="TreeGrafter"/>
</dbReference>
<name>L1IL77_GUITC</name>
<dbReference type="Proteomes" id="UP000011087">
    <property type="component" value="Unassembled WGS sequence"/>
</dbReference>
<dbReference type="InterPro" id="IPR012337">
    <property type="entry name" value="RNaseH-like_sf"/>
</dbReference>
<evidence type="ECO:0000259" key="14">
    <source>
        <dbReference type="Pfam" id="PF00136"/>
    </source>
</evidence>
<feature type="domain" description="DNA-directed DNA polymerase family B multifunctional" evidence="14">
    <location>
        <begin position="473"/>
        <end position="918"/>
    </location>
</feature>
<evidence type="ECO:0000256" key="3">
    <source>
        <dbReference type="ARBA" id="ARBA00022679"/>
    </source>
</evidence>
<dbReference type="KEGG" id="gtt:GUITHDRAFT_78537"/>
<evidence type="ECO:0000256" key="11">
    <source>
        <dbReference type="ARBA" id="ARBA00023242"/>
    </source>
</evidence>
<dbReference type="PaxDb" id="55529-EKX37013"/>
<evidence type="ECO:0000256" key="1">
    <source>
        <dbReference type="ARBA" id="ARBA00004123"/>
    </source>
</evidence>
<dbReference type="GO" id="GO:0006272">
    <property type="term" value="P:leading strand elongation"/>
    <property type="evidence" value="ECO:0007669"/>
    <property type="project" value="TreeGrafter"/>
</dbReference>
<dbReference type="Pfam" id="PF03104">
    <property type="entry name" value="DNA_pol_B_exo1"/>
    <property type="match status" value="1"/>
</dbReference>
<keyword evidence="11" id="KW-0539">Nucleus</keyword>
<dbReference type="PROSITE" id="PS00116">
    <property type="entry name" value="DNA_POLYMERASE_B"/>
    <property type="match status" value="1"/>
</dbReference>
<keyword evidence="18" id="KW-1185">Reference proteome</keyword>
<evidence type="ECO:0000256" key="7">
    <source>
        <dbReference type="ARBA" id="ARBA00022771"/>
    </source>
</evidence>
<dbReference type="NCBIfam" id="TIGR00592">
    <property type="entry name" value="pol2"/>
    <property type="match status" value="1"/>
</dbReference>
<evidence type="ECO:0000313" key="17">
    <source>
        <dbReference type="EnsemblProtists" id="EKX37013"/>
    </source>
</evidence>
<keyword evidence="4 12" id="KW-0548">Nucleotidyltransferase</keyword>
<evidence type="ECO:0000259" key="15">
    <source>
        <dbReference type="Pfam" id="PF03104"/>
    </source>
</evidence>
<dbReference type="InterPro" id="IPR042087">
    <property type="entry name" value="DNA_pol_B_thumb"/>
</dbReference>
<keyword evidence="6" id="KW-0479">Metal-binding</keyword>
<evidence type="ECO:0000256" key="2">
    <source>
        <dbReference type="ARBA" id="ARBA00005755"/>
    </source>
</evidence>
<evidence type="ECO:0000313" key="18">
    <source>
        <dbReference type="Proteomes" id="UP000011087"/>
    </source>
</evidence>
<evidence type="ECO:0000256" key="13">
    <source>
        <dbReference type="SAM" id="MobiDB-lite"/>
    </source>
</evidence>
<evidence type="ECO:0000313" key="16">
    <source>
        <dbReference type="EMBL" id="EKX37013.1"/>
    </source>
</evidence>
<dbReference type="STRING" id="905079.L1IL77"/>
<dbReference type="EC" id="2.7.7.7" evidence="12"/>
<dbReference type="InterPro" id="IPR036397">
    <property type="entry name" value="RNaseH_sf"/>
</dbReference>
<feature type="domain" description="DNA-directed DNA polymerase family B exonuclease" evidence="15">
    <location>
        <begin position="160"/>
        <end position="408"/>
    </location>
</feature>
<dbReference type="InterPro" id="IPR045846">
    <property type="entry name" value="POLBc_alpha"/>
</dbReference>
<dbReference type="Pfam" id="PF00136">
    <property type="entry name" value="DNA_pol_B"/>
    <property type="match status" value="1"/>
</dbReference>
<comment type="catalytic activity">
    <reaction evidence="12">
        <text>DNA(n) + a 2'-deoxyribonucleoside 5'-triphosphate = DNA(n+1) + diphosphate</text>
        <dbReference type="Rhea" id="RHEA:22508"/>
        <dbReference type="Rhea" id="RHEA-COMP:17339"/>
        <dbReference type="Rhea" id="RHEA-COMP:17340"/>
        <dbReference type="ChEBI" id="CHEBI:33019"/>
        <dbReference type="ChEBI" id="CHEBI:61560"/>
        <dbReference type="ChEBI" id="CHEBI:173112"/>
        <dbReference type="EC" id="2.7.7.7"/>
    </reaction>
</comment>
<dbReference type="InterPro" id="IPR017964">
    <property type="entry name" value="DNA-dir_DNA_pol_B_CS"/>
</dbReference>
<evidence type="ECO:0000256" key="9">
    <source>
        <dbReference type="ARBA" id="ARBA00022932"/>
    </source>
</evidence>
<dbReference type="OrthoDB" id="6755010at2759"/>
<dbReference type="Gene3D" id="1.10.287.690">
    <property type="entry name" value="Helix hairpin bin"/>
    <property type="match status" value="1"/>
</dbReference>
<dbReference type="PANTHER" id="PTHR45861:SF1">
    <property type="entry name" value="DNA POLYMERASE ALPHA CATALYTIC SUBUNIT"/>
    <property type="match status" value="1"/>
</dbReference>
<dbReference type="GO" id="GO:0005658">
    <property type="term" value="C:alpha DNA polymerase:primase complex"/>
    <property type="evidence" value="ECO:0007669"/>
    <property type="project" value="TreeGrafter"/>
</dbReference>
<dbReference type="GO" id="GO:0000166">
    <property type="term" value="F:nucleotide binding"/>
    <property type="evidence" value="ECO:0007669"/>
    <property type="project" value="InterPro"/>
</dbReference>
<dbReference type="GO" id="GO:0003697">
    <property type="term" value="F:single-stranded DNA binding"/>
    <property type="evidence" value="ECO:0007669"/>
    <property type="project" value="TreeGrafter"/>
</dbReference>
<feature type="region of interest" description="Disordered" evidence="13">
    <location>
        <begin position="509"/>
        <end position="531"/>
    </location>
</feature>
<dbReference type="Gene3D" id="2.40.50.730">
    <property type="match status" value="1"/>
</dbReference>
<dbReference type="AlphaFoldDB" id="L1IL77"/>
<evidence type="ECO:0000256" key="4">
    <source>
        <dbReference type="ARBA" id="ARBA00022695"/>
    </source>
</evidence>
<dbReference type="PRINTS" id="PR00106">
    <property type="entry name" value="DNAPOLB"/>
</dbReference>
<dbReference type="InterPro" id="IPR006133">
    <property type="entry name" value="DNA-dir_DNA_pol_B_exonuc"/>
</dbReference>
<dbReference type="GO" id="GO:0003887">
    <property type="term" value="F:DNA-directed DNA polymerase activity"/>
    <property type="evidence" value="ECO:0007669"/>
    <property type="project" value="UniProtKB-KW"/>
</dbReference>
<keyword evidence="7" id="KW-0863">Zinc-finger</keyword>
<evidence type="ECO:0000256" key="8">
    <source>
        <dbReference type="ARBA" id="ARBA00022833"/>
    </source>
</evidence>
<dbReference type="CDD" id="cd05776">
    <property type="entry name" value="DNA_polB_alpha_exo"/>
    <property type="match status" value="1"/>
</dbReference>
<accession>L1IL77</accession>
<gene>
    <name evidence="16" type="primary">POLA1</name>
    <name evidence="16" type="ORF">GUITHDRAFT_78537</name>
</gene>
<dbReference type="Gene3D" id="6.10.10.100">
    <property type="match status" value="1"/>
</dbReference>
<dbReference type="SUPFAM" id="SSF53098">
    <property type="entry name" value="Ribonuclease H-like"/>
    <property type="match status" value="1"/>
</dbReference>
<dbReference type="PANTHER" id="PTHR45861">
    <property type="entry name" value="DNA POLYMERASE ALPHA CATALYTIC SUBUNIT"/>
    <property type="match status" value="1"/>
</dbReference>
<dbReference type="InterPro" id="IPR006172">
    <property type="entry name" value="DNA-dir_DNA_pol_B"/>
</dbReference>
<dbReference type="InterPro" id="IPR006134">
    <property type="entry name" value="DNA-dir_DNA_pol_B_multi_dom"/>
</dbReference>
<organism evidence="16">
    <name type="scientific">Guillardia theta (strain CCMP2712)</name>
    <name type="common">Cryptophyte</name>
    <dbReference type="NCBI Taxonomy" id="905079"/>
    <lineage>
        <taxon>Eukaryota</taxon>
        <taxon>Cryptophyceae</taxon>
        <taxon>Pyrenomonadales</taxon>
        <taxon>Geminigeraceae</taxon>
        <taxon>Guillardia</taxon>
    </lineage>
</organism>
<dbReference type="CDD" id="cd05532">
    <property type="entry name" value="POLBc_alpha"/>
    <property type="match status" value="1"/>
</dbReference>
<comment type="subcellular location">
    <subcellularLocation>
        <location evidence="1">Nucleus</location>
    </subcellularLocation>
</comment>
<keyword evidence="3 12" id="KW-0808">Transferase</keyword>
<dbReference type="Gene3D" id="3.30.70.2820">
    <property type="match status" value="1"/>
</dbReference>
<dbReference type="InterPro" id="IPR043502">
    <property type="entry name" value="DNA/RNA_pol_sf"/>
</dbReference>
<dbReference type="OMA" id="MTKMNVG"/>
<keyword evidence="9 12" id="KW-0239">DNA-directed DNA polymerase</keyword>
<dbReference type="GO" id="GO:1902975">
    <property type="term" value="P:mitotic DNA replication initiation"/>
    <property type="evidence" value="ECO:0007669"/>
    <property type="project" value="InterPro"/>
</dbReference>
<evidence type="ECO:0000256" key="6">
    <source>
        <dbReference type="ARBA" id="ARBA00022723"/>
    </source>
</evidence>
<dbReference type="Gene3D" id="1.10.132.60">
    <property type="entry name" value="DNA polymerase family B, C-terminal domain"/>
    <property type="match status" value="1"/>
</dbReference>
<dbReference type="GO" id="GO:0006273">
    <property type="term" value="P:lagging strand elongation"/>
    <property type="evidence" value="ECO:0007669"/>
    <property type="project" value="TreeGrafter"/>
</dbReference>
<keyword evidence="5 12" id="KW-0235">DNA replication</keyword>
<keyword evidence="8" id="KW-0862">Zinc</keyword>
<dbReference type="SUPFAM" id="SSF56672">
    <property type="entry name" value="DNA/RNA polymerases"/>
    <property type="match status" value="1"/>
</dbReference>
<evidence type="ECO:0000256" key="10">
    <source>
        <dbReference type="ARBA" id="ARBA00023125"/>
    </source>
</evidence>
<dbReference type="FunFam" id="1.10.132.60:FF:000004">
    <property type="entry name" value="DNA polymerase"/>
    <property type="match status" value="1"/>
</dbReference>
<dbReference type="eggNOG" id="KOG0970">
    <property type="taxonomic scope" value="Eukaryota"/>
</dbReference>
<reference evidence="18" key="2">
    <citation type="submission" date="2012-11" db="EMBL/GenBank/DDBJ databases">
        <authorList>
            <person name="Kuo A."/>
            <person name="Curtis B.A."/>
            <person name="Tanifuji G."/>
            <person name="Burki F."/>
            <person name="Gruber A."/>
            <person name="Irimia M."/>
            <person name="Maruyama S."/>
            <person name="Arias M.C."/>
            <person name="Ball S.G."/>
            <person name="Gile G.H."/>
            <person name="Hirakawa Y."/>
            <person name="Hopkins J.F."/>
            <person name="Rensing S.A."/>
            <person name="Schmutz J."/>
            <person name="Symeonidi A."/>
            <person name="Elias M."/>
            <person name="Eveleigh R.J."/>
            <person name="Herman E.K."/>
            <person name="Klute M.J."/>
            <person name="Nakayama T."/>
            <person name="Obornik M."/>
            <person name="Reyes-Prieto A."/>
            <person name="Armbrust E.V."/>
            <person name="Aves S.J."/>
            <person name="Beiko R.G."/>
            <person name="Coutinho P."/>
            <person name="Dacks J.B."/>
            <person name="Durnford D.G."/>
            <person name="Fast N.M."/>
            <person name="Green B.R."/>
            <person name="Grisdale C."/>
            <person name="Hempe F."/>
            <person name="Henrissat B."/>
            <person name="Hoppner M.P."/>
            <person name="Ishida K.-I."/>
            <person name="Kim E."/>
            <person name="Koreny L."/>
            <person name="Kroth P.G."/>
            <person name="Liu Y."/>
            <person name="Malik S.-B."/>
            <person name="Maier U.G."/>
            <person name="McRose D."/>
            <person name="Mock T."/>
            <person name="Neilson J.A."/>
            <person name="Onodera N.T."/>
            <person name="Poole A.M."/>
            <person name="Pritham E.J."/>
            <person name="Richards T.A."/>
            <person name="Rocap G."/>
            <person name="Roy S.W."/>
            <person name="Sarai C."/>
            <person name="Schaack S."/>
            <person name="Shirato S."/>
            <person name="Slamovits C.H."/>
            <person name="Spencer D.F."/>
            <person name="Suzuki S."/>
            <person name="Worden A.Z."/>
            <person name="Zauner S."/>
            <person name="Barry K."/>
            <person name="Bell C."/>
            <person name="Bharti A.K."/>
            <person name="Crow J.A."/>
            <person name="Grimwood J."/>
            <person name="Kramer R."/>
            <person name="Lindquist E."/>
            <person name="Lucas S."/>
            <person name="Salamov A."/>
            <person name="McFadden G.I."/>
            <person name="Lane C.E."/>
            <person name="Keeling P.J."/>
            <person name="Gray M.W."/>
            <person name="Grigoriev I.V."/>
            <person name="Archibald J.M."/>
        </authorList>
    </citation>
    <scope>NUCLEOTIDE SEQUENCE</scope>
    <source>
        <strain evidence="18">CCMP2712</strain>
    </source>
</reference>
<keyword evidence="10 12" id="KW-0238">DNA-binding</keyword>
<dbReference type="SMART" id="SM00486">
    <property type="entry name" value="POLBc"/>
    <property type="match status" value="1"/>
</dbReference>
<reference evidence="16 18" key="1">
    <citation type="journal article" date="2012" name="Nature">
        <title>Algal genomes reveal evolutionary mosaicism and the fate of nucleomorphs.</title>
        <authorList>
            <consortium name="DOE Joint Genome Institute"/>
            <person name="Curtis B.A."/>
            <person name="Tanifuji G."/>
            <person name="Burki F."/>
            <person name="Gruber A."/>
            <person name="Irimia M."/>
            <person name="Maruyama S."/>
            <person name="Arias M.C."/>
            <person name="Ball S.G."/>
            <person name="Gile G.H."/>
            <person name="Hirakawa Y."/>
            <person name="Hopkins J.F."/>
            <person name="Kuo A."/>
            <person name="Rensing S.A."/>
            <person name="Schmutz J."/>
            <person name="Symeonidi A."/>
            <person name="Elias M."/>
            <person name="Eveleigh R.J."/>
            <person name="Herman E.K."/>
            <person name="Klute M.J."/>
            <person name="Nakayama T."/>
            <person name="Obornik M."/>
            <person name="Reyes-Prieto A."/>
            <person name="Armbrust E.V."/>
            <person name="Aves S.J."/>
            <person name="Beiko R.G."/>
            <person name="Coutinho P."/>
            <person name="Dacks J.B."/>
            <person name="Durnford D.G."/>
            <person name="Fast N.M."/>
            <person name="Green B.R."/>
            <person name="Grisdale C.J."/>
            <person name="Hempel F."/>
            <person name="Henrissat B."/>
            <person name="Hoppner M.P."/>
            <person name="Ishida K."/>
            <person name="Kim E."/>
            <person name="Koreny L."/>
            <person name="Kroth P.G."/>
            <person name="Liu Y."/>
            <person name="Malik S.B."/>
            <person name="Maier U.G."/>
            <person name="McRose D."/>
            <person name="Mock T."/>
            <person name="Neilson J.A."/>
            <person name="Onodera N.T."/>
            <person name="Poole A.M."/>
            <person name="Pritham E.J."/>
            <person name="Richards T.A."/>
            <person name="Rocap G."/>
            <person name="Roy S.W."/>
            <person name="Sarai C."/>
            <person name="Schaack S."/>
            <person name="Shirato S."/>
            <person name="Slamovits C.H."/>
            <person name="Spencer D.F."/>
            <person name="Suzuki S."/>
            <person name="Worden A.Z."/>
            <person name="Zauner S."/>
            <person name="Barry K."/>
            <person name="Bell C."/>
            <person name="Bharti A.K."/>
            <person name="Crow J.A."/>
            <person name="Grimwood J."/>
            <person name="Kramer R."/>
            <person name="Lindquist E."/>
            <person name="Lucas S."/>
            <person name="Salamov A."/>
            <person name="McFadden G.I."/>
            <person name="Lane C.E."/>
            <person name="Keeling P.J."/>
            <person name="Gray M.W."/>
            <person name="Grigoriev I.V."/>
            <person name="Archibald J.M."/>
        </authorList>
    </citation>
    <scope>NUCLEOTIDE SEQUENCE</scope>
    <source>
        <strain evidence="16 18">CCMP2712</strain>
    </source>
</reference>
<dbReference type="GeneID" id="17293696"/>
<dbReference type="GO" id="GO:0003682">
    <property type="term" value="F:chromatin binding"/>
    <property type="evidence" value="ECO:0007669"/>
    <property type="project" value="TreeGrafter"/>
</dbReference>
<dbReference type="HOGENOM" id="CLU_001718_0_0_1"/>
<dbReference type="RefSeq" id="XP_005823993.1">
    <property type="nucleotide sequence ID" value="XM_005823936.1"/>
</dbReference>